<proteinExistence type="predicted"/>
<dbReference type="OrthoDB" id="5420070at2"/>
<reference evidence="1 2" key="1">
    <citation type="submission" date="2017-10" db="EMBL/GenBank/DDBJ databases">
        <title>Genome announcement of Methylocella silvestris TVC from permafrost.</title>
        <authorList>
            <person name="Wang J."/>
            <person name="Geng K."/>
            <person name="Ul-Haque F."/>
            <person name="Crombie A.T."/>
            <person name="Street L.E."/>
            <person name="Wookey P.A."/>
            <person name="Murrell J.C."/>
            <person name="Pratscher J."/>
        </authorList>
    </citation>
    <scope>NUCLEOTIDE SEQUENCE [LARGE SCALE GENOMIC DNA]</scope>
    <source>
        <strain evidence="1 2">TVC</strain>
    </source>
</reference>
<dbReference type="InterPro" id="IPR006279">
    <property type="entry name" value="SoxD"/>
</dbReference>
<dbReference type="Proteomes" id="UP000236286">
    <property type="component" value="Unassembled WGS sequence"/>
</dbReference>
<dbReference type="InterPro" id="IPR038561">
    <property type="entry name" value="SoxD_sf"/>
</dbReference>
<evidence type="ECO:0000313" key="2">
    <source>
        <dbReference type="Proteomes" id="UP000236286"/>
    </source>
</evidence>
<gene>
    <name evidence="1" type="ORF">CR492_12170</name>
</gene>
<dbReference type="AlphaFoldDB" id="A0A2J7TG07"/>
<sequence>MLINCPYCGPRDLLEFTVKGEARARPDAAADLDSEASRAGFVDAVYLRDNPAGRHKEHWLHASGCQSWLVIERDTRTHEIFGASLVASDAEGAKS</sequence>
<dbReference type="RefSeq" id="WP_102844026.1">
    <property type="nucleotide sequence ID" value="NZ_PDZR01000013.1"/>
</dbReference>
<organism evidence="1 2">
    <name type="scientific">Methylocella silvestris</name>
    <dbReference type="NCBI Taxonomy" id="199596"/>
    <lineage>
        <taxon>Bacteria</taxon>
        <taxon>Pseudomonadati</taxon>
        <taxon>Pseudomonadota</taxon>
        <taxon>Alphaproteobacteria</taxon>
        <taxon>Hyphomicrobiales</taxon>
        <taxon>Beijerinckiaceae</taxon>
        <taxon>Methylocella</taxon>
    </lineage>
</organism>
<dbReference type="EMBL" id="PDZR01000013">
    <property type="protein sequence ID" value="PNG25673.1"/>
    <property type="molecule type" value="Genomic_DNA"/>
</dbReference>
<protein>
    <submittedName>
        <fullName evidence="1">Sarcosine oxidase subunit delta</fullName>
    </submittedName>
</protein>
<name>A0A2J7TG07_METSI</name>
<dbReference type="GO" id="GO:0046653">
    <property type="term" value="P:tetrahydrofolate metabolic process"/>
    <property type="evidence" value="ECO:0007669"/>
    <property type="project" value="InterPro"/>
</dbReference>
<comment type="caution">
    <text evidence="1">The sequence shown here is derived from an EMBL/GenBank/DDBJ whole genome shotgun (WGS) entry which is preliminary data.</text>
</comment>
<dbReference type="Pfam" id="PF04267">
    <property type="entry name" value="SoxD"/>
    <property type="match status" value="1"/>
</dbReference>
<dbReference type="GO" id="GO:0008115">
    <property type="term" value="F:sarcosine oxidase activity"/>
    <property type="evidence" value="ECO:0007669"/>
    <property type="project" value="InterPro"/>
</dbReference>
<dbReference type="Gene3D" id="3.30.2270.10">
    <property type="entry name" value="Folate-binding superfamily"/>
    <property type="match status" value="1"/>
</dbReference>
<accession>A0A2J7TG07</accession>
<evidence type="ECO:0000313" key="1">
    <source>
        <dbReference type="EMBL" id="PNG25673.1"/>
    </source>
</evidence>